<evidence type="ECO:0000313" key="2">
    <source>
        <dbReference type="EMBL" id="TLQ47831.1"/>
    </source>
</evidence>
<dbReference type="Gene3D" id="1.10.260.40">
    <property type="entry name" value="lambda repressor-like DNA-binding domains"/>
    <property type="match status" value="1"/>
</dbReference>
<dbReference type="Pfam" id="PF13560">
    <property type="entry name" value="HTH_31"/>
    <property type="match status" value="1"/>
</dbReference>
<dbReference type="AlphaFoldDB" id="A0A5R9ECA8"/>
<dbReference type="EMBL" id="VAWE01000001">
    <property type="protein sequence ID" value="TLQ47831.1"/>
    <property type="molecule type" value="Genomic_DNA"/>
</dbReference>
<dbReference type="SUPFAM" id="SSF47413">
    <property type="entry name" value="lambda repressor-like DNA-binding domains"/>
    <property type="match status" value="1"/>
</dbReference>
<accession>A0A5R9ECA8</accession>
<dbReference type="InterPro" id="IPR001387">
    <property type="entry name" value="Cro/C1-type_HTH"/>
</dbReference>
<sequence length="55" mass="6078">MTATQAAASLLVSQPKISSMETGRRRISPRDVRDLCKIYGVEDQRTVEALIRMAG</sequence>
<dbReference type="Proteomes" id="UP000305921">
    <property type="component" value="Unassembled WGS sequence"/>
</dbReference>
<dbReference type="GO" id="GO:0003677">
    <property type="term" value="F:DNA binding"/>
    <property type="evidence" value="ECO:0007669"/>
    <property type="project" value="InterPro"/>
</dbReference>
<gene>
    <name evidence="2" type="ORF">FEF34_37320</name>
</gene>
<protein>
    <submittedName>
        <fullName evidence="2">Helix-turn-helix domain-containing protein</fullName>
    </submittedName>
</protein>
<dbReference type="OrthoDB" id="3462393at2"/>
<name>A0A5R9ECA8_9ACTN</name>
<keyword evidence="3" id="KW-1185">Reference proteome</keyword>
<reference evidence="2 3" key="1">
    <citation type="submission" date="2019-05" db="EMBL/GenBank/DDBJ databases">
        <title>Streptomyces marianii sp. nov., a novel marine actinomycete from southern coast of India.</title>
        <authorList>
            <person name="Iniyan A.M."/>
            <person name="Wink J."/>
            <person name="Ramprasad E."/>
            <person name="Ramana C.V."/>
            <person name="Bunk B."/>
            <person name="Sproer C."/>
            <person name="Joseph F.-J.R.S."/>
            <person name="Vincent S.G.P."/>
        </authorList>
    </citation>
    <scope>NUCLEOTIDE SEQUENCE [LARGE SCALE GENOMIC DNA]</scope>
    <source>
        <strain evidence="2 3">ICN19</strain>
    </source>
</reference>
<dbReference type="CDD" id="cd00093">
    <property type="entry name" value="HTH_XRE"/>
    <property type="match status" value="1"/>
</dbReference>
<dbReference type="InterPro" id="IPR010982">
    <property type="entry name" value="Lambda_DNA-bd_dom_sf"/>
</dbReference>
<feature type="domain" description="HTH cro/C1-type" evidence="1">
    <location>
        <begin position="1"/>
        <end position="47"/>
    </location>
</feature>
<comment type="caution">
    <text evidence="2">The sequence shown here is derived from an EMBL/GenBank/DDBJ whole genome shotgun (WGS) entry which is preliminary data.</text>
</comment>
<organism evidence="2 3">
    <name type="scientific">Streptomyces marianii</name>
    <dbReference type="NCBI Taxonomy" id="1817406"/>
    <lineage>
        <taxon>Bacteria</taxon>
        <taxon>Bacillati</taxon>
        <taxon>Actinomycetota</taxon>
        <taxon>Actinomycetes</taxon>
        <taxon>Kitasatosporales</taxon>
        <taxon>Streptomycetaceae</taxon>
        <taxon>Streptomyces</taxon>
    </lineage>
</organism>
<proteinExistence type="predicted"/>
<evidence type="ECO:0000259" key="1">
    <source>
        <dbReference type="PROSITE" id="PS50943"/>
    </source>
</evidence>
<dbReference type="PROSITE" id="PS50943">
    <property type="entry name" value="HTH_CROC1"/>
    <property type="match status" value="1"/>
</dbReference>
<evidence type="ECO:0000313" key="3">
    <source>
        <dbReference type="Proteomes" id="UP000305921"/>
    </source>
</evidence>